<dbReference type="InterPro" id="IPR023343">
    <property type="entry name" value="Penicillin_amidase_dom1"/>
</dbReference>
<dbReference type="Pfam" id="PF01804">
    <property type="entry name" value="Penicil_amidase"/>
    <property type="match status" value="1"/>
</dbReference>
<protein>
    <submittedName>
        <fullName evidence="2">Penicillin acylase family protein</fullName>
    </submittedName>
</protein>
<dbReference type="AlphaFoldDB" id="A0A9D1GWC3"/>
<reference evidence="2" key="1">
    <citation type="submission" date="2020-10" db="EMBL/GenBank/DDBJ databases">
        <authorList>
            <person name="Gilroy R."/>
        </authorList>
    </citation>
    <scope>NUCLEOTIDE SEQUENCE</scope>
    <source>
        <strain evidence="2">ChiGjej1B1-24693</strain>
    </source>
</reference>
<dbReference type="GO" id="GO:0016811">
    <property type="term" value="F:hydrolase activity, acting on carbon-nitrogen (but not peptide) bonds, in linear amides"/>
    <property type="evidence" value="ECO:0007669"/>
    <property type="project" value="InterPro"/>
</dbReference>
<organism evidence="2 3">
    <name type="scientific">Candidatus Avipropionibacterium avicola</name>
    <dbReference type="NCBI Taxonomy" id="2840701"/>
    <lineage>
        <taxon>Bacteria</taxon>
        <taxon>Bacillati</taxon>
        <taxon>Actinomycetota</taxon>
        <taxon>Actinomycetes</taxon>
        <taxon>Propionibacteriales</taxon>
        <taxon>Propionibacteriaceae</taxon>
        <taxon>Propionibacteriaceae incertae sedis</taxon>
        <taxon>Candidatus Avipropionibacterium</taxon>
    </lineage>
</organism>
<dbReference type="SUPFAM" id="SSF56235">
    <property type="entry name" value="N-terminal nucleophile aminohydrolases (Ntn hydrolases)"/>
    <property type="match status" value="1"/>
</dbReference>
<dbReference type="Proteomes" id="UP000886842">
    <property type="component" value="Unassembled WGS sequence"/>
</dbReference>
<gene>
    <name evidence="2" type="ORF">IAA98_05375</name>
</gene>
<evidence type="ECO:0000256" key="1">
    <source>
        <dbReference type="ARBA" id="ARBA00006586"/>
    </source>
</evidence>
<feature type="non-terminal residue" evidence="2">
    <location>
        <position position="49"/>
    </location>
</feature>
<name>A0A9D1GWC3_9ACTN</name>
<accession>A0A9D1GWC3</accession>
<comment type="similarity">
    <text evidence="1">Belongs to the peptidase S45 family.</text>
</comment>
<dbReference type="Gene3D" id="1.10.439.10">
    <property type="entry name" value="Penicillin Amidohydrolase, domain 1"/>
    <property type="match status" value="1"/>
</dbReference>
<proteinExistence type="inferred from homology"/>
<dbReference type="PANTHER" id="PTHR34218">
    <property type="entry name" value="PEPTIDASE S45 PENICILLIN AMIDASE"/>
    <property type="match status" value="1"/>
</dbReference>
<dbReference type="GO" id="GO:0017000">
    <property type="term" value="P:antibiotic biosynthetic process"/>
    <property type="evidence" value="ECO:0007669"/>
    <property type="project" value="InterPro"/>
</dbReference>
<evidence type="ECO:0000313" key="2">
    <source>
        <dbReference type="EMBL" id="HIT74996.1"/>
    </source>
</evidence>
<dbReference type="PANTHER" id="PTHR34218:SF4">
    <property type="entry name" value="ACYL-HOMOSERINE LACTONE ACYLASE QUIP"/>
    <property type="match status" value="1"/>
</dbReference>
<dbReference type="EMBL" id="DVLP01000162">
    <property type="protein sequence ID" value="HIT74996.1"/>
    <property type="molecule type" value="Genomic_DNA"/>
</dbReference>
<dbReference type="InterPro" id="IPR029055">
    <property type="entry name" value="Ntn_hydrolases_N"/>
</dbReference>
<reference evidence="2" key="2">
    <citation type="journal article" date="2021" name="PeerJ">
        <title>Extensive microbial diversity within the chicken gut microbiome revealed by metagenomics and culture.</title>
        <authorList>
            <person name="Gilroy R."/>
            <person name="Ravi A."/>
            <person name="Getino M."/>
            <person name="Pursley I."/>
            <person name="Horton D.L."/>
            <person name="Alikhan N.F."/>
            <person name="Baker D."/>
            <person name="Gharbi K."/>
            <person name="Hall N."/>
            <person name="Watson M."/>
            <person name="Adriaenssens E.M."/>
            <person name="Foster-Nyarko E."/>
            <person name="Jarju S."/>
            <person name="Secka A."/>
            <person name="Antonio M."/>
            <person name="Oren A."/>
            <person name="Chaudhuri R.R."/>
            <person name="La Ragione R."/>
            <person name="Hildebrand F."/>
            <person name="Pallen M.J."/>
        </authorList>
    </citation>
    <scope>NUCLEOTIDE SEQUENCE</scope>
    <source>
        <strain evidence="2">ChiGjej1B1-24693</strain>
    </source>
</reference>
<comment type="caution">
    <text evidence="2">The sequence shown here is derived from an EMBL/GenBank/DDBJ whole genome shotgun (WGS) entry which is preliminary data.</text>
</comment>
<dbReference type="InterPro" id="IPR002692">
    <property type="entry name" value="S45"/>
</dbReference>
<sequence length="49" mass="5385">MRESFPQTNGQVTVPALNGTATVMRDEYGIPHIYADTPEDLFAAQGFVQ</sequence>
<evidence type="ECO:0000313" key="3">
    <source>
        <dbReference type="Proteomes" id="UP000886842"/>
    </source>
</evidence>